<feature type="domain" description="HTH tetR-type" evidence="3">
    <location>
        <begin position="5"/>
        <end position="65"/>
    </location>
</feature>
<dbReference type="Pfam" id="PF21306">
    <property type="entry name" value="TetR_C_40"/>
    <property type="match status" value="1"/>
</dbReference>
<dbReference type="InterPro" id="IPR050624">
    <property type="entry name" value="HTH-type_Tx_Regulator"/>
</dbReference>
<sequence>MNEISIAQTKICEAAMRLFAQKGTSEVSVSELAQAAGVARGTIYNNFPMPERLFEEIATRLANEMHERIAAQSNQFLDPALAVANGLRQFVRRAHDEPDWGRFILRFALSNDSLKGVWAGQPAIDLMRGLNEGRFSFQPHQAPSILAMIAGTGLTAMLLVLEGHKSWREAATSAAEFVLRALGVSESEAQALAGSGLAAK</sequence>
<evidence type="ECO:0000313" key="5">
    <source>
        <dbReference type="Proteomes" id="UP001250791"/>
    </source>
</evidence>
<accession>A0ABU1SXM7</accession>
<dbReference type="Proteomes" id="UP001250791">
    <property type="component" value="Unassembled WGS sequence"/>
</dbReference>
<feature type="DNA-binding region" description="H-T-H motif" evidence="2">
    <location>
        <begin position="28"/>
        <end position="47"/>
    </location>
</feature>
<dbReference type="Pfam" id="PF00440">
    <property type="entry name" value="TetR_N"/>
    <property type="match status" value="1"/>
</dbReference>
<reference evidence="4 5" key="1">
    <citation type="submission" date="2023-07" db="EMBL/GenBank/DDBJ databases">
        <title>Sorghum-associated microbial communities from plants grown in Nebraska, USA.</title>
        <authorList>
            <person name="Schachtman D."/>
        </authorList>
    </citation>
    <scope>NUCLEOTIDE SEQUENCE [LARGE SCALE GENOMIC DNA]</scope>
    <source>
        <strain evidence="4 5">3199</strain>
    </source>
</reference>
<evidence type="ECO:0000313" key="4">
    <source>
        <dbReference type="EMBL" id="MDR6903726.1"/>
    </source>
</evidence>
<keyword evidence="5" id="KW-1185">Reference proteome</keyword>
<keyword evidence="1 2" id="KW-0238">DNA-binding</keyword>
<dbReference type="PANTHER" id="PTHR43479:SF11">
    <property type="entry name" value="ACREF_ENVCD OPERON REPRESSOR-RELATED"/>
    <property type="match status" value="1"/>
</dbReference>
<dbReference type="Gene3D" id="1.10.357.10">
    <property type="entry name" value="Tetracycline Repressor, domain 2"/>
    <property type="match status" value="1"/>
</dbReference>
<evidence type="ECO:0000256" key="2">
    <source>
        <dbReference type="PROSITE-ProRule" id="PRU00335"/>
    </source>
</evidence>
<gene>
    <name evidence="4" type="ORF">J2W52_005359</name>
</gene>
<dbReference type="InterPro" id="IPR009057">
    <property type="entry name" value="Homeodomain-like_sf"/>
</dbReference>
<dbReference type="EMBL" id="JAVDUP010000009">
    <property type="protein sequence ID" value="MDR6903726.1"/>
    <property type="molecule type" value="Genomic_DNA"/>
</dbReference>
<proteinExistence type="predicted"/>
<dbReference type="InterPro" id="IPR001647">
    <property type="entry name" value="HTH_TetR"/>
</dbReference>
<organism evidence="4 5">
    <name type="scientific">Rhizobium miluonense</name>
    <dbReference type="NCBI Taxonomy" id="411945"/>
    <lineage>
        <taxon>Bacteria</taxon>
        <taxon>Pseudomonadati</taxon>
        <taxon>Pseudomonadota</taxon>
        <taxon>Alphaproteobacteria</taxon>
        <taxon>Hyphomicrobiales</taxon>
        <taxon>Rhizobiaceae</taxon>
        <taxon>Rhizobium/Agrobacterium group</taxon>
        <taxon>Rhizobium</taxon>
    </lineage>
</organism>
<dbReference type="SUPFAM" id="SSF46689">
    <property type="entry name" value="Homeodomain-like"/>
    <property type="match status" value="1"/>
</dbReference>
<evidence type="ECO:0000256" key="1">
    <source>
        <dbReference type="ARBA" id="ARBA00023125"/>
    </source>
</evidence>
<name>A0ABU1SXM7_9HYPH</name>
<dbReference type="PRINTS" id="PR00455">
    <property type="entry name" value="HTHTETR"/>
</dbReference>
<evidence type="ECO:0000259" key="3">
    <source>
        <dbReference type="PROSITE" id="PS50977"/>
    </source>
</evidence>
<comment type="caution">
    <text evidence="4">The sequence shown here is derived from an EMBL/GenBank/DDBJ whole genome shotgun (WGS) entry which is preliminary data.</text>
</comment>
<dbReference type="InterPro" id="IPR049513">
    <property type="entry name" value="TetR_C_40"/>
</dbReference>
<dbReference type="RefSeq" id="WP_310235182.1">
    <property type="nucleotide sequence ID" value="NZ_JAVDUP010000009.1"/>
</dbReference>
<dbReference type="PANTHER" id="PTHR43479">
    <property type="entry name" value="ACREF/ENVCD OPERON REPRESSOR-RELATED"/>
    <property type="match status" value="1"/>
</dbReference>
<dbReference type="PROSITE" id="PS50977">
    <property type="entry name" value="HTH_TETR_2"/>
    <property type="match status" value="1"/>
</dbReference>
<protein>
    <submittedName>
        <fullName evidence="4">AcrR family transcriptional regulator</fullName>
    </submittedName>
</protein>